<dbReference type="Pfam" id="PF13424">
    <property type="entry name" value="TPR_12"/>
    <property type="match status" value="1"/>
</dbReference>
<dbReference type="Gene3D" id="1.25.40.10">
    <property type="entry name" value="Tetratricopeptide repeat domain"/>
    <property type="match status" value="1"/>
</dbReference>
<gene>
    <name evidence="1" type="ORF">DB30_02624</name>
</gene>
<accession>A0A0C2CPT0</accession>
<dbReference type="SUPFAM" id="SSF48452">
    <property type="entry name" value="TPR-like"/>
    <property type="match status" value="1"/>
</dbReference>
<evidence type="ECO:0000313" key="2">
    <source>
        <dbReference type="Proteomes" id="UP000031599"/>
    </source>
</evidence>
<protein>
    <submittedName>
        <fullName evidence="1">Uncharacterized protein</fullName>
    </submittedName>
</protein>
<proteinExistence type="predicted"/>
<sequence>MQSKLGERASAAQGYREALALIPEHDFSNRALILLELGADHQRAARWQQALANYQESLRLAERVHPMDSPAVVSARLGVGSALLNLGRPAEARQPLQRCLADWPAAMAGTAQAALLRAELARTLNALDGWATPVETLAHDAHAIYMRLGLTEQAAGIDDWRTAHRTAP</sequence>
<evidence type="ECO:0000313" key="1">
    <source>
        <dbReference type="EMBL" id="KIG11700.1"/>
    </source>
</evidence>
<organism evidence="1 2">
    <name type="scientific">Enhygromyxa salina</name>
    <dbReference type="NCBI Taxonomy" id="215803"/>
    <lineage>
        <taxon>Bacteria</taxon>
        <taxon>Pseudomonadati</taxon>
        <taxon>Myxococcota</taxon>
        <taxon>Polyangia</taxon>
        <taxon>Nannocystales</taxon>
        <taxon>Nannocystaceae</taxon>
        <taxon>Enhygromyxa</taxon>
    </lineage>
</organism>
<comment type="caution">
    <text evidence="1">The sequence shown here is derived from an EMBL/GenBank/DDBJ whole genome shotgun (WGS) entry which is preliminary data.</text>
</comment>
<dbReference type="Proteomes" id="UP000031599">
    <property type="component" value="Unassembled WGS sequence"/>
</dbReference>
<dbReference type="EMBL" id="JMCC02000196">
    <property type="protein sequence ID" value="KIG11700.1"/>
    <property type="molecule type" value="Genomic_DNA"/>
</dbReference>
<name>A0A0C2CPT0_9BACT</name>
<dbReference type="InterPro" id="IPR011990">
    <property type="entry name" value="TPR-like_helical_dom_sf"/>
</dbReference>
<dbReference type="AlphaFoldDB" id="A0A0C2CPT0"/>
<reference evidence="1 2" key="1">
    <citation type="submission" date="2014-12" db="EMBL/GenBank/DDBJ databases">
        <title>Genome assembly of Enhygromyxa salina DSM 15201.</title>
        <authorList>
            <person name="Sharma G."/>
            <person name="Subramanian S."/>
        </authorList>
    </citation>
    <scope>NUCLEOTIDE SEQUENCE [LARGE SCALE GENOMIC DNA]</scope>
    <source>
        <strain evidence="1 2">DSM 15201</strain>
    </source>
</reference>